<dbReference type="WBParaSite" id="Hba_18323">
    <property type="protein sequence ID" value="Hba_18323"/>
    <property type="gene ID" value="Hba_18323"/>
</dbReference>
<organism evidence="1 2">
    <name type="scientific">Heterorhabditis bacteriophora</name>
    <name type="common">Entomopathogenic nematode worm</name>
    <dbReference type="NCBI Taxonomy" id="37862"/>
    <lineage>
        <taxon>Eukaryota</taxon>
        <taxon>Metazoa</taxon>
        <taxon>Ecdysozoa</taxon>
        <taxon>Nematoda</taxon>
        <taxon>Chromadorea</taxon>
        <taxon>Rhabditida</taxon>
        <taxon>Rhabditina</taxon>
        <taxon>Rhabditomorpha</taxon>
        <taxon>Strongyloidea</taxon>
        <taxon>Heterorhabditidae</taxon>
        <taxon>Heterorhabditis</taxon>
    </lineage>
</organism>
<protein>
    <submittedName>
        <fullName evidence="2">Fibrous sheath-interacting protein 1</fullName>
    </submittedName>
</protein>
<dbReference type="AlphaFoldDB" id="A0A1I7XKM5"/>
<keyword evidence="1" id="KW-1185">Reference proteome</keyword>
<proteinExistence type="predicted"/>
<accession>A0A1I7XKM5</accession>
<dbReference type="Proteomes" id="UP000095283">
    <property type="component" value="Unplaced"/>
</dbReference>
<evidence type="ECO:0000313" key="1">
    <source>
        <dbReference type="Proteomes" id="UP000095283"/>
    </source>
</evidence>
<sequence>MNCYVSSFYYPTEPTMDGKLVASSSAELHLEDTHDCAKGLPVAHHDDGCDSVTQCAFKQPKHIVQEPDMTSKLSKIKDIPDFASSPNTNIENSGSTDIKINLDAHPLPCKQSHNEPTVAKISPILNGIYQRYGGGQRAQEESVYLGIPNDLMFACPGQREQTFESFNYTKYPDLSIDSELAESSYSCRTALEGPLFHSRFSGQLSKQLLDLRKTTDFNLQPTQTKSTKVTNIKYPQI</sequence>
<reference evidence="2" key="1">
    <citation type="submission" date="2016-11" db="UniProtKB">
        <authorList>
            <consortium name="WormBaseParasite"/>
        </authorList>
    </citation>
    <scope>IDENTIFICATION</scope>
</reference>
<name>A0A1I7XKM5_HETBA</name>
<evidence type="ECO:0000313" key="2">
    <source>
        <dbReference type="WBParaSite" id="Hba_18323"/>
    </source>
</evidence>